<dbReference type="KEGG" id="msd:MYSTI_05317"/>
<dbReference type="OrthoDB" id="9870737at2"/>
<sequence length="172" mass="18329">MKKILMYLAAVFAFSVAVPAFAADPPDKCIPPKGAPSLCVRFSNPVGGVDAPAVSCQTDPTKKKNYPFKIFAPPNATGPVDYTPASLHIACHNACIEQYRLCVKKPGTEESDCQSQKLECKVVNSEGKLKALNKSCSVSGGPPPKPHSCSPRRSPSPYVPPPGQEPTDKGYE</sequence>
<feature type="signal peptide" evidence="2">
    <location>
        <begin position="1"/>
        <end position="22"/>
    </location>
</feature>
<dbReference type="HOGENOM" id="CLU_1553640_0_0_7"/>
<dbReference type="AlphaFoldDB" id="L7UG88"/>
<name>L7UG88_MYXSD</name>
<dbReference type="Proteomes" id="UP000011131">
    <property type="component" value="Chromosome"/>
</dbReference>
<feature type="region of interest" description="Disordered" evidence="1">
    <location>
        <begin position="135"/>
        <end position="172"/>
    </location>
</feature>
<dbReference type="EMBL" id="CP004025">
    <property type="protein sequence ID" value="AGC46597.1"/>
    <property type="molecule type" value="Genomic_DNA"/>
</dbReference>
<evidence type="ECO:0008006" key="5">
    <source>
        <dbReference type="Google" id="ProtNLM"/>
    </source>
</evidence>
<feature type="chain" id="PRO_5003984434" description="Lipoprotein" evidence="2">
    <location>
        <begin position="23"/>
        <end position="172"/>
    </location>
</feature>
<dbReference type="RefSeq" id="WP_015350853.1">
    <property type="nucleotide sequence ID" value="NC_020126.1"/>
</dbReference>
<keyword evidence="4" id="KW-1185">Reference proteome</keyword>
<organism evidence="3 4">
    <name type="scientific">Myxococcus stipitatus (strain DSM 14675 / JCM 12634 / Mx s8)</name>
    <dbReference type="NCBI Taxonomy" id="1278073"/>
    <lineage>
        <taxon>Bacteria</taxon>
        <taxon>Pseudomonadati</taxon>
        <taxon>Myxococcota</taxon>
        <taxon>Myxococcia</taxon>
        <taxon>Myxococcales</taxon>
        <taxon>Cystobacterineae</taxon>
        <taxon>Myxococcaceae</taxon>
        <taxon>Myxococcus</taxon>
    </lineage>
</organism>
<proteinExistence type="predicted"/>
<evidence type="ECO:0000313" key="4">
    <source>
        <dbReference type="Proteomes" id="UP000011131"/>
    </source>
</evidence>
<protein>
    <recommendedName>
        <fullName evidence="5">Lipoprotein</fullName>
    </recommendedName>
</protein>
<evidence type="ECO:0000313" key="3">
    <source>
        <dbReference type="EMBL" id="AGC46597.1"/>
    </source>
</evidence>
<reference evidence="3 4" key="1">
    <citation type="journal article" date="2013" name="Genome Announc.">
        <title>Complete genome sequence of Myxococcus stipitatus strain DSM 14675, a fruiting myxobacterium.</title>
        <authorList>
            <person name="Huntley S."/>
            <person name="Kneip S."/>
            <person name="Treuner-Lange A."/>
            <person name="Sogaard-Andersen L."/>
        </authorList>
    </citation>
    <scope>NUCLEOTIDE SEQUENCE [LARGE SCALE GENOMIC DNA]</scope>
    <source>
        <strain evidence="4">DSM 14675 / JCM 12634 / Mx s8</strain>
    </source>
</reference>
<feature type="compositionally biased region" description="Low complexity" evidence="1">
    <location>
        <begin position="147"/>
        <end position="156"/>
    </location>
</feature>
<accession>L7UG88</accession>
<evidence type="ECO:0000256" key="2">
    <source>
        <dbReference type="SAM" id="SignalP"/>
    </source>
</evidence>
<gene>
    <name evidence="3" type="ordered locus">MYSTI_05317</name>
</gene>
<evidence type="ECO:0000256" key="1">
    <source>
        <dbReference type="SAM" id="MobiDB-lite"/>
    </source>
</evidence>
<keyword evidence="2" id="KW-0732">Signal</keyword>